<evidence type="ECO:0000259" key="1">
    <source>
        <dbReference type="Pfam" id="PF15977"/>
    </source>
</evidence>
<dbReference type="Pfam" id="PF15977">
    <property type="entry name" value="HTH_46"/>
    <property type="match status" value="1"/>
</dbReference>
<gene>
    <name evidence="3" type="ORF">NCTC7295_04224</name>
    <name evidence="2" type="ORF">NCTC7307_04224</name>
    <name evidence="4" type="ORF">NCTC8297_04516</name>
</gene>
<name>A0A2X4TIW6_SALER</name>
<evidence type="ECO:0000313" key="6">
    <source>
        <dbReference type="Proteomes" id="UP000254124"/>
    </source>
</evidence>
<dbReference type="InterPro" id="IPR041687">
    <property type="entry name" value="HTH_46"/>
</dbReference>
<dbReference type="EMBL" id="UGXG01000002">
    <property type="protein sequence ID" value="SUG49189.1"/>
    <property type="molecule type" value="Genomic_DNA"/>
</dbReference>
<evidence type="ECO:0000313" key="3">
    <source>
        <dbReference type="EMBL" id="SUG16509.1"/>
    </source>
</evidence>
<protein>
    <submittedName>
        <fullName evidence="2">Protein yaiV</fullName>
    </submittedName>
</protein>
<dbReference type="EMBL" id="UGWZ01000001">
    <property type="protein sequence ID" value="SUG16509.1"/>
    <property type="molecule type" value="Genomic_DNA"/>
</dbReference>
<evidence type="ECO:0000313" key="5">
    <source>
        <dbReference type="Proteomes" id="UP000248731"/>
    </source>
</evidence>
<accession>A0A2X4TIW6</accession>
<keyword evidence="5" id="KW-1185">Reference proteome</keyword>
<feature type="domain" description="IprA winged helix-turn-helix" evidence="1">
    <location>
        <begin position="2"/>
        <end position="62"/>
    </location>
</feature>
<dbReference type="AlphaFoldDB" id="A0A2X4TIW6"/>
<reference evidence="5 6" key="1">
    <citation type="submission" date="2018-06" db="EMBL/GenBank/DDBJ databases">
        <authorList>
            <consortium name="Pathogen Informatics"/>
            <person name="Doyle S."/>
        </authorList>
    </citation>
    <scope>NUCLEOTIDE SEQUENCE [LARGE SCALE GENOMIC DNA]</scope>
    <source>
        <strain evidence="3 6">NCTC7295</strain>
        <strain evidence="2 5">NCTC7307</strain>
        <strain evidence="4 7">NCTC8297</strain>
    </source>
</reference>
<sequence>MRATLITMIEWDEDFRARIGDVNYIHHRTRVSRSVVAEVLAALRKGNYIEMKKGKLIGINRLLSEY</sequence>
<dbReference type="Proteomes" id="UP000248731">
    <property type="component" value="Chromosome 1"/>
</dbReference>
<organism evidence="2 5">
    <name type="scientific">Salmonella enterica subsp. arizonae</name>
    <dbReference type="NCBI Taxonomy" id="59203"/>
    <lineage>
        <taxon>Bacteria</taxon>
        <taxon>Pseudomonadati</taxon>
        <taxon>Pseudomonadota</taxon>
        <taxon>Gammaproteobacteria</taxon>
        <taxon>Enterobacterales</taxon>
        <taxon>Enterobacteriaceae</taxon>
        <taxon>Salmonella</taxon>
    </lineage>
</organism>
<proteinExistence type="predicted"/>
<dbReference type="Proteomes" id="UP000254741">
    <property type="component" value="Unassembled WGS sequence"/>
</dbReference>
<evidence type="ECO:0000313" key="7">
    <source>
        <dbReference type="Proteomes" id="UP000254741"/>
    </source>
</evidence>
<dbReference type="Proteomes" id="UP000254124">
    <property type="component" value="Unassembled WGS sequence"/>
</dbReference>
<evidence type="ECO:0000313" key="2">
    <source>
        <dbReference type="EMBL" id="SQI26853.1"/>
    </source>
</evidence>
<dbReference type="EMBL" id="LS483466">
    <property type="protein sequence ID" value="SQI26853.1"/>
    <property type="molecule type" value="Genomic_DNA"/>
</dbReference>
<evidence type="ECO:0000313" key="4">
    <source>
        <dbReference type="EMBL" id="SUG49189.1"/>
    </source>
</evidence>